<dbReference type="OrthoDB" id="9809084at2"/>
<dbReference type="InterPro" id="IPR014777">
    <property type="entry name" value="4pyrrole_Mease_sub1"/>
</dbReference>
<dbReference type="Gene3D" id="3.30.950.10">
    <property type="entry name" value="Methyltransferase, Cobalt-precorrin-4 Transmethylase, Domain 2"/>
    <property type="match status" value="1"/>
</dbReference>
<evidence type="ECO:0000256" key="5">
    <source>
        <dbReference type="ARBA" id="ARBA00022691"/>
    </source>
</evidence>
<keyword evidence="10" id="KW-1185">Reference proteome</keyword>
<feature type="domain" description="RsmI HTH" evidence="8">
    <location>
        <begin position="265"/>
        <end position="305"/>
    </location>
</feature>
<dbReference type="InterPro" id="IPR014776">
    <property type="entry name" value="4pyrrole_Mease_sub2"/>
</dbReference>
<dbReference type="InterPro" id="IPR000878">
    <property type="entry name" value="4pyrrol_Mease"/>
</dbReference>
<feature type="domain" description="Tetrapyrrole methylase" evidence="7">
    <location>
        <begin position="30"/>
        <end position="234"/>
    </location>
</feature>
<sequence length="307" mass="34201">MQKQNIQSNINTIQSNRLLHNRGIENNARFFLVSTPIGNLGDLSFRAKMILQECDLILCEDTRVSAKLLSTYGITTPTECLHQHNETHRIHHVLNLLHQGKKIALISDAGTPLVSDPGYQLTHAVIKENIKITAIPGANAALMALTLSGLPPHPYLFIGFPPPKSTARQNSFAILKAVENIGLTPTYIWHEAPHRLVDMLKDLKEVFGENREAAVARELTKKFEEIQRGNLKSLLDQFSQISPKGEMIVLLAPPSSEKNNHDMIDLDANLIEALKTMSIKDAAQVVSTALHLPKKIVYKRALELQKI</sequence>
<comment type="catalytic activity">
    <reaction evidence="6">
        <text>cytidine(1402) in 16S rRNA + S-adenosyl-L-methionine = 2'-O-methylcytidine(1402) in 16S rRNA + S-adenosyl-L-homocysteine + H(+)</text>
        <dbReference type="Rhea" id="RHEA:42924"/>
        <dbReference type="Rhea" id="RHEA-COMP:10285"/>
        <dbReference type="Rhea" id="RHEA-COMP:10286"/>
        <dbReference type="ChEBI" id="CHEBI:15378"/>
        <dbReference type="ChEBI" id="CHEBI:57856"/>
        <dbReference type="ChEBI" id="CHEBI:59789"/>
        <dbReference type="ChEBI" id="CHEBI:74495"/>
        <dbReference type="ChEBI" id="CHEBI:82748"/>
        <dbReference type="EC" id="2.1.1.198"/>
    </reaction>
</comment>
<dbReference type="InterPro" id="IPR018063">
    <property type="entry name" value="SAM_MeTrfase_RsmI_CS"/>
</dbReference>
<comment type="function">
    <text evidence="6">Catalyzes the 2'-O-methylation of the ribose of cytidine 1402 (C1402) in 16S rRNA.</text>
</comment>
<comment type="similarity">
    <text evidence="6">Belongs to the methyltransferase superfamily. RsmI family.</text>
</comment>
<dbReference type="Proteomes" id="UP000247565">
    <property type="component" value="Unassembled WGS sequence"/>
</dbReference>
<dbReference type="EMBL" id="QGLT01000003">
    <property type="protein sequence ID" value="PXZ00309.1"/>
    <property type="molecule type" value="Genomic_DNA"/>
</dbReference>
<comment type="caution">
    <text evidence="9">The sequence shown here is derived from an EMBL/GenBank/DDBJ whole genome shotgun (WGS) entry which is preliminary data.</text>
</comment>
<dbReference type="GO" id="GO:0005737">
    <property type="term" value="C:cytoplasm"/>
    <property type="evidence" value="ECO:0007669"/>
    <property type="project" value="UniProtKB-SubCell"/>
</dbReference>
<evidence type="ECO:0000259" key="8">
    <source>
        <dbReference type="Pfam" id="PF23016"/>
    </source>
</evidence>
<protein>
    <recommendedName>
        <fullName evidence="6">Ribosomal RNA small subunit methyltransferase I</fullName>
        <ecNumber evidence="6">2.1.1.198</ecNumber>
    </recommendedName>
    <alternativeName>
        <fullName evidence="6">16S rRNA 2'-O-ribose C1402 methyltransferase</fullName>
    </alternativeName>
    <alternativeName>
        <fullName evidence="6">rRNA (cytidine-2'-O-)-methyltransferase RsmI</fullName>
    </alternativeName>
</protein>
<evidence type="ECO:0000259" key="7">
    <source>
        <dbReference type="Pfam" id="PF00590"/>
    </source>
</evidence>
<proteinExistence type="inferred from homology"/>
<keyword evidence="5 6" id="KW-0949">S-adenosyl-L-methionine</keyword>
<accession>A0A318MVY0</accession>
<dbReference type="InterPro" id="IPR053910">
    <property type="entry name" value="RsmI_HTH"/>
</dbReference>
<dbReference type="InterPro" id="IPR035996">
    <property type="entry name" value="4pyrrol_Methylase_sf"/>
</dbReference>
<dbReference type="PANTHER" id="PTHR46111:SF1">
    <property type="entry name" value="RIBOSOMAL RNA SMALL SUBUNIT METHYLTRANSFERASE I"/>
    <property type="match status" value="1"/>
</dbReference>
<dbReference type="SUPFAM" id="SSF53790">
    <property type="entry name" value="Tetrapyrrole methylase"/>
    <property type="match status" value="1"/>
</dbReference>
<dbReference type="InterPro" id="IPR008189">
    <property type="entry name" value="rRNA_ssu_MeTfrase_I"/>
</dbReference>
<evidence type="ECO:0000256" key="2">
    <source>
        <dbReference type="ARBA" id="ARBA00022552"/>
    </source>
</evidence>
<dbReference type="HAMAP" id="MF_01877">
    <property type="entry name" value="16SrRNA_methyltr_I"/>
    <property type="match status" value="1"/>
</dbReference>
<evidence type="ECO:0000256" key="6">
    <source>
        <dbReference type="HAMAP-Rule" id="MF_01877"/>
    </source>
</evidence>
<name>A0A318MVY0_9PROT</name>
<keyword evidence="4 6" id="KW-0808">Transferase</keyword>
<evidence type="ECO:0000256" key="4">
    <source>
        <dbReference type="ARBA" id="ARBA00022679"/>
    </source>
</evidence>
<dbReference type="AlphaFoldDB" id="A0A318MVY0"/>
<organism evidence="9 10">
    <name type="scientific">Commensalibacter melissae</name>
    <dbReference type="NCBI Taxonomy" id="2070537"/>
    <lineage>
        <taxon>Bacteria</taxon>
        <taxon>Pseudomonadati</taxon>
        <taxon>Pseudomonadota</taxon>
        <taxon>Alphaproteobacteria</taxon>
        <taxon>Acetobacterales</taxon>
        <taxon>Acetobacteraceae</taxon>
    </lineage>
</organism>
<reference evidence="9 10" key="1">
    <citation type="submission" date="2018-05" db="EMBL/GenBank/DDBJ databases">
        <title>Reference genomes for bee gut microbiota database.</title>
        <authorList>
            <person name="Ellegaard K.M."/>
        </authorList>
    </citation>
    <scope>NUCLEOTIDE SEQUENCE [LARGE SCALE GENOMIC DNA]</scope>
    <source>
        <strain evidence="9 10">ESL0284</strain>
    </source>
</reference>
<gene>
    <name evidence="6 9" type="primary">rsmI</name>
    <name evidence="9" type="ORF">DK869_06685</name>
</gene>
<keyword evidence="1 6" id="KW-0963">Cytoplasm</keyword>
<keyword evidence="3 6" id="KW-0489">Methyltransferase</keyword>
<dbReference type="PIRSF" id="PIRSF005917">
    <property type="entry name" value="MTase_YraL"/>
    <property type="match status" value="1"/>
</dbReference>
<dbReference type="RefSeq" id="WP_110439232.1">
    <property type="nucleotide sequence ID" value="NZ_CP046393.1"/>
</dbReference>
<dbReference type="PROSITE" id="PS01296">
    <property type="entry name" value="RSMI"/>
    <property type="match status" value="1"/>
</dbReference>
<dbReference type="EC" id="2.1.1.198" evidence="6"/>
<keyword evidence="2 6" id="KW-0698">rRNA processing</keyword>
<dbReference type="GO" id="GO:0070677">
    <property type="term" value="F:rRNA (cytosine-2'-O-)-methyltransferase activity"/>
    <property type="evidence" value="ECO:0007669"/>
    <property type="project" value="UniProtKB-UniRule"/>
</dbReference>
<dbReference type="Pfam" id="PF00590">
    <property type="entry name" value="TP_methylase"/>
    <property type="match status" value="1"/>
</dbReference>
<dbReference type="NCBIfam" id="TIGR00096">
    <property type="entry name" value="16S rRNA (cytidine(1402)-2'-O)-methyltransferase"/>
    <property type="match status" value="1"/>
</dbReference>
<dbReference type="CDD" id="cd11648">
    <property type="entry name" value="RsmI"/>
    <property type="match status" value="1"/>
</dbReference>
<comment type="subcellular location">
    <subcellularLocation>
        <location evidence="6">Cytoplasm</location>
    </subcellularLocation>
</comment>
<evidence type="ECO:0000256" key="3">
    <source>
        <dbReference type="ARBA" id="ARBA00022603"/>
    </source>
</evidence>
<dbReference type="Gene3D" id="3.40.1010.10">
    <property type="entry name" value="Cobalt-precorrin-4 Transmethylase, Domain 1"/>
    <property type="match status" value="1"/>
</dbReference>
<dbReference type="FunFam" id="3.40.1010.10:FF:000007">
    <property type="entry name" value="Ribosomal RNA small subunit methyltransferase I"/>
    <property type="match status" value="1"/>
</dbReference>
<evidence type="ECO:0000313" key="9">
    <source>
        <dbReference type="EMBL" id="PXZ00309.1"/>
    </source>
</evidence>
<dbReference type="Pfam" id="PF23016">
    <property type="entry name" value="RsmI_C"/>
    <property type="match status" value="1"/>
</dbReference>
<evidence type="ECO:0000256" key="1">
    <source>
        <dbReference type="ARBA" id="ARBA00022490"/>
    </source>
</evidence>
<dbReference type="PANTHER" id="PTHR46111">
    <property type="entry name" value="RIBOSOMAL RNA SMALL SUBUNIT METHYLTRANSFERASE I"/>
    <property type="match status" value="1"/>
</dbReference>
<evidence type="ECO:0000313" key="10">
    <source>
        <dbReference type="Proteomes" id="UP000247565"/>
    </source>
</evidence>